<dbReference type="SMART" id="SM00184">
    <property type="entry name" value="RING"/>
    <property type="match status" value="1"/>
</dbReference>
<dbReference type="PANTHER" id="PTHR21725">
    <property type="entry name" value="E3 UBIQUITIN-PROTEIN LIGASE UBR4"/>
    <property type="match status" value="1"/>
</dbReference>
<evidence type="ECO:0000256" key="1">
    <source>
        <dbReference type="ARBA" id="ARBA00022723"/>
    </source>
</evidence>
<dbReference type="RefSeq" id="XP_068367786.1">
    <property type="nucleotide sequence ID" value="XM_068498115.1"/>
</dbReference>
<dbReference type="InterPro" id="IPR001841">
    <property type="entry name" value="Znf_RING"/>
</dbReference>
<dbReference type="SUPFAM" id="SSF57850">
    <property type="entry name" value="RING/U-box"/>
    <property type="match status" value="1"/>
</dbReference>
<dbReference type="VEuPathDB" id="TrichDB:TRFO_14957"/>
<proteinExistence type="predicted"/>
<evidence type="ECO:0000256" key="4">
    <source>
        <dbReference type="PROSITE-ProRule" id="PRU00175"/>
    </source>
</evidence>
<dbReference type="EMBL" id="MLAK01000335">
    <property type="protein sequence ID" value="OHT14650.1"/>
    <property type="molecule type" value="Genomic_DNA"/>
</dbReference>
<keyword evidence="2 4" id="KW-0863">Zinc-finger</keyword>
<dbReference type="OrthoDB" id="10251804at2759"/>
<feature type="zinc finger region" description="UBR-type" evidence="5">
    <location>
        <begin position="165"/>
        <end position="234"/>
    </location>
</feature>
<accession>A0A1J4KU39</accession>
<evidence type="ECO:0000256" key="5">
    <source>
        <dbReference type="PROSITE-ProRule" id="PRU00508"/>
    </source>
</evidence>
<gene>
    <name evidence="8" type="ORF">TRFO_14957</name>
</gene>
<feature type="zinc finger region" description="UBR-type" evidence="5">
    <location>
        <begin position="92"/>
        <end position="161"/>
    </location>
</feature>
<organism evidence="8 9">
    <name type="scientific">Tritrichomonas foetus</name>
    <dbReference type="NCBI Taxonomy" id="1144522"/>
    <lineage>
        <taxon>Eukaryota</taxon>
        <taxon>Metamonada</taxon>
        <taxon>Parabasalia</taxon>
        <taxon>Tritrichomonadida</taxon>
        <taxon>Tritrichomonadidae</taxon>
        <taxon>Tritrichomonas</taxon>
    </lineage>
</organism>
<name>A0A1J4KU39_9EUKA</name>
<dbReference type="InterPro" id="IPR045189">
    <property type="entry name" value="UBR4-like"/>
</dbReference>
<protein>
    <recommendedName>
        <fullName evidence="10">RING-type domain-containing protein</fullName>
    </recommendedName>
</protein>
<dbReference type="SMART" id="SM00396">
    <property type="entry name" value="ZnF_UBR1"/>
    <property type="match status" value="2"/>
</dbReference>
<dbReference type="PROSITE" id="PS51157">
    <property type="entry name" value="ZF_UBR"/>
    <property type="match status" value="2"/>
</dbReference>
<dbReference type="PROSITE" id="PS50089">
    <property type="entry name" value="ZF_RING_2"/>
    <property type="match status" value="1"/>
</dbReference>
<dbReference type="GO" id="GO:0008270">
    <property type="term" value="F:zinc ion binding"/>
    <property type="evidence" value="ECO:0007669"/>
    <property type="project" value="UniProtKB-KW"/>
</dbReference>
<dbReference type="GeneID" id="94832819"/>
<evidence type="ECO:0000256" key="3">
    <source>
        <dbReference type="ARBA" id="ARBA00022833"/>
    </source>
</evidence>
<dbReference type="PANTHER" id="PTHR21725:SF1">
    <property type="entry name" value="E3 UBIQUITIN-PROTEIN LIGASE UBR4"/>
    <property type="match status" value="1"/>
</dbReference>
<dbReference type="CDD" id="cd19671">
    <property type="entry name" value="UBR-box_UBR4_5_6_7"/>
    <property type="match status" value="2"/>
</dbReference>
<dbReference type="InterPro" id="IPR013083">
    <property type="entry name" value="Znf_RING/FYVE/PHD"/>
</dbReference>
<reference evidence="8" key="1">
    <citation type="submission" date="2016-10" db="EMBL/GenBank/DDBJ databases">
        <authorList>
            <person name="Benchimol M."/>
            <person name="Almeida L.G."/>
            <person name="Vasconcelos A.T."/>
            <person name="Perreira-Neves A."/>
            <person name="Rosa I.A."/>
            <person name="Tasca T."/>
            <person name="Bogo M.R."/>
            <person name="de Souza W."/>
        </authorList>
    </citation>
    <scope>NUCLEOTIDE SEQUENCE [LARGE SCALE GENOMIC DNA]</scope>
    <source>
        <strain evidence="8">K</strain>
    </source>
</reference>
<evidence type="ECO:0000259" key="7">
    <source>
        <dbReference type="PROSITE" id="PS51157"/>
    </source>
</evidence>
<dbReference type="InterPro" id="IPR003126">
    <property type="entry name" value="Znf_UBR"/>
</dbReference>
<evidence type="ECO:0000313" key="8">
    <source>
        <dbReference type="EMBL" id="OHT14650.1"/>
    </source>
</evidence>
<keyword evidence="3" id="KW-0862">Zinc</keyword>
<dbReference type="Gene3D" id="3.30.40.10">
    <property type="entry name" value="Zinc/RING finger domain, C3HC4 (zinc finger)"/>
    <property type="match status" value="1"/>
</dbReference>
<comment type="caution">
    <text evidence="8">The sequence shown here is derived from an EMBL/GenBank/DDBJ whole genome shotgun (WGS) entry which is preliminary data.</text>
</comment>
<evidence type="ECO:0008006" key="10">
    <source>
        <dbReference type="Google" id="ProtNLM"/>
    </source>
</evidence>
<sequence length="238" mass="26352">MTADTDSKLIELISCPVCYLVMSGPGRLPMVFKSCGHTVCSECLPALSKCPLCNKKSEGSIENYSLISLVEHAHKTMKIDPEIDPPSSMPVTVCTFVNGDPDKEQRFYHCRTCGITDRDVICEACVRICHAGHNTSFYKITKGYCDCGSMGCDVECKCINDKNAGKCTIRIHGKNYVRQRWYHCKTCFLTGDLGCCQSCARICHKNHNVIFAGICESCYCDCGSGNKNCLCMKSNIKK</sequence>
<keyword evidence="9" id="KW-1185">Reference proteome</keyword>
<dbReference type="PROSITE" id="PS00518">
    <property type="entry name" value="ZF_RING_1"/>
    <property type="match status" value="1"/>
</dbReference>
<dbReference type="AlphaFoldDB" id="A0A1J4KU39"/>
<evidence type="ECO:0000259" key="6">
    <source>
        <dbReference type="PROSITE" id="PS50089"/>
    </source>
</evidence>
<feature type="domain" description="UBR-type" evidence="7">
    <location>
        <begin position="92"/>
        <end position="161"/>
    </location>
</feature>
<feature type="domain" description="RING-type" evidence="6">
    <location>
        <begin position="15"/>
        <end position="54"/>
    </location>
</feature>
<feature type="domain" description="UBR-type" evidence="7">
    <location>
        <begin position="165"/>
        <end position="234"/>
    </location>
</feature>
<evidence type="ECO:0000313" key="9">
    <source>
        <dbReference type="Proteomes" id="UP000179807"/>
    </source>
</evidence>
<dbReference type="Proteomes" id="UP000179807">
    <property type="component" value="Unassembled WGS sequence"/>
</dbReference>
<dbReference type="Pfam" id="PF14634">
    <property type="entry name" value="zf-RING_5"/>
    <property type="match status" value="1"/>
</dbReference>
<evidence type="ECO:0000256" key="2">
    <source>
        <dbReference type="ARBA" id="ARBA00022771"/>
    </source>
</evidence>
<dbReference type="Pfam" id="PF02207">
    <property type="entry name" value="zf-UBR"/>
    <property type="match status" value="1"/>
</dbReference>
<keyword evidence="1" id="KW-0479">Metal-binding</keyword>
<dbReference type="InterPro" id="IPR017907">
    <property type="entry name" value="Znf_RING_CS"/>
</dbReference>